<dbReference type="PANTHER" id="PTHR46865:SF2">
    <property type="entry name" value="MONOOXYGENASE"/>
    <property type="match status" value="1"/>
</dbReference>
<dbReference type="AlphaFoldDB" id="M5EPQ5"/>
<dbReference type="Pfam" id="PF01494">
    <property type="entry name" value="FAD_binding_3"/>
    <property type="match status" value="1"/>
</dbReference>
<evidence type="ECO:0000313" key="3">
    <source>
        <dbReference type="Proteomes" id="UP000012062"/>
    </source>
</evidence>
<dbReference type="eggNOG" id="COG0654">
    <property type="taxonomic scope" value="Bacteria"/>
</dbReference>
<dbReference type="EMBL" id="CAUM01000093">
    <property type="protein sequence ID" value="CCV06130.1"/>
    <property type="molecule type" value="Genomic_DNA"/>
</dbReference>
<comment type="caution">
    <text evidence="2">The sequence shown here is derived from an EMBL/GenBank/DDBJ whole genome shotgun (WGS) entry which is preliminary data.</text>
</comment>
<dbReference type="Gene3D" id="3.50.50.60">
    <property type="entry name" value="FAD/NAD(P)-binding domain"/>
    <property type="match status" value="1"/>
</dbReference>
<dbReference type="PRINTS" id="PR00420">
    <property type="entry name" value="RNGMNOXGNASE"/>
</dbReference>
<organism evidence="2 3">
    <name type="scientific">Mesorhizobium metallidurans STM 2683</name>
    <dbReference type="NCBI Taxonomy" id="1297569"/>
    <lineage>
        <taxon>Bacteria</taxon>
        <taxon>Pseudomonadati</taxon>
        <taxon>Pseudomonadota</taxon>
        <taxon>Alphaproteobacteria</taxon>
        <taxon>Hyphomicrobiales</taxon>
        <taxon>Phyllobacteriaceae</taxon>
        <taxon>Mesorhizobium</taxon>
    </lineage>
</organism>
<sequence length="400" mass="43632">MKNGRILVSGAGIAGPAVAYWLGKHGFTPTIVEIAPQLRTGGFAIDVRGPGADVVKKMTLWPQVQALSTNFKKFVCVDGDGRTVAVLKVGALRQALEMDEFWVEVMRTDLSRLLYDQTRQKVEYLFGDSIKALSDDGDSVDVTFESGTERRFDLVIGADGQRSNVRNLAFGEDVSFEKYLGYYVAVAAVETSEPSLHTALVYSEPGRGVYLYRPTDRHEALAFFLFTQKEKLDCGPHEPARHKEILAHGMRGMGWEAPELVAKAMGVSELYFDSVSQIRMPSWSKGRVALLGDAAFAPSFLTGQGTQLALTSAYILAGELKRAQGDHARAFAAYEAALKPLVEAAQKQIGGTAPLMIPKTRLGIWLRNRIAPLAVSLLTATASSWKGLLSRKPSSLIGDY</sequence>
<accession>M5EPQ5</accession>
<dbReference type="InterPro" id="IPR051704">
    <property type="entry name" value="FAD_aromatic-hydroxylase"/>
</dbReference>
<dbReference type="STRING" id="1297569.MESS2_280012"/>
<keyword evidence="3" id="KW-1185">Reference proteome</keyword>
<dbReference type="Proteomes" id="UP000012062">
    <property type="component" value="Unassembled WGS sequence"/>
</dbReference>
<dbReference type="InterPro" id="IPR036188">
    <property type="entry name" value="FAD/NAD-bd_sf"/>
</dbReference>
<feature type="domain" description="FAD-binding" evidence="1">
    <location>
        <begin position="6"/>
        <end position="336"/>
    </location>
</feature>
<protein>
    <recommendedName>
        <fullName evidence="1">FAD-binding domain-containing protein</fullName>
    </recommendedName>
</protein>
<dbReference type="GO" id="GO:0071949">
    <property type="term" value="F:FAD binding"/>
    <property type="evidence" value="ECO:0007669"/>
    <property type="project" value="InterPro"/>
</dbReference>
<dbReference type="Gene3D" id="3.30.9.10">
    <property type="entry name" value="D-Amino Acid Oxidase, subunit A, domain 2"/>
    <property type="match status" value="1"/>
</dbReference>
<name>M5EPQ5_9HYPH</name>
<reference evidence="2 3" key="1">
    <citation type="submission" date="2013-02" db="EMBL/GenBank/DDBJ databases">
        <authorList>
            <person name="Genoscope - CEA"/>
        </authorList>
    </citation>
    <scope>NUCLEOTIDE SEQUENCE [LARGE SCALE GENOMIC DNA]</scope>
    <source>
        <strain evidence="2 3">STM 2683</strain>
    </source>
</reference>
<gene>
    <name evidence="2" type="ORF">MESS2_280012</name>
</gene>
<proteinExistence type="predicted"/>
<dbReference type="PANTHER" id="PTHR46865">
    <property type="entry name" value="OXIDOREDUCTASE-RELATED"/>
    <property type="match status" value="1"/>
</dbReference>
<dbReference type="InterPro" id="IPR002938">
    <property type="entry name" value="FAD-bd"/>
</dbReference>
<evidence type="ECO:0000313" key="2">
    <source>
        <dbReference type="EMBL" id="CCV06130.1"/>
    </source>
</evidence>
<dbReference type="SUPFAM" id="SSF51905">
    <property type="entry name" value="FAD/NAD(P)-binding domain"/>
    <property type="match status" value="1"/>
</dbReference>
<evidence type="ECO:0000259" key="1">
    <source>
        <dbReference type="Pfam" id="PF01494"/>
    </source>
</evidence>